<dbReference type="EnsemblPlants" id="TuG1812G0300005108.01.T01">
    <property type="protein sequence ID" value="TuG1812G0300005108.01.T01.cds423478"/>
    <property type="gene ID" value="TuG1812G0300005108.01"/>
</dbReference>
<sequence length="63" mass="7055">MHKLMYLSTHPLPVKQLLESSQCYWHTGMPSQGAIMESFQDSDSERGTAGQPQPLLIPNQPCL</sequence>
<dbReference type="Gramene" id="TuG1812G0300005108.01.T01">
    <property type="protein sequence ID" value="TuG1812G0300005108.01.T01.cds423478"/>
    <property type="gene ID" value="TuG1812G0300005108.01"/>
</dbReference>
<keyword evidence="3" id="KW-1185">Reference proteome</keyword>
<dbReference type="AlphaFoldDB" id="A0A8R7Q004"/>
<name>A0A8R7Q004_TRIUA</name>
<organism evidence="2 3">
    <name type="scientific">Triticum urartu</name>
    <name type="common">Red wild einkorn</name>
    <name type="synonym">Crithodium urartu</name>
    <dbReference type="NCBI Taxonomy" id="4572"/>
    <lineage>
        <taxon>Eukaryota</taxon>
        <taxon>Viridiplantae</taxon>
        <taxon>Streptophyta</taxon>
        <taxon>Embryophyta</taxon>
        <taxon>Tracheophyta</taxon>
        <taxon>Spermatophyta</taxon>
        <taxon>Magnoliopsida</taxon>
        <taxon>Liliopsida</taxon>
        <taxon>Poales</taxon>
        <taxon>Poaceae</taxon>
        <taxon>BOP clade</taxon>
        <taxon>Pooideae</taxon>
        <taxon>Triticodae</taxon>
        <taxon>Triticeae</taxon>
        <taxon>Triticinae</taxon>
        <taxon>Triticum</taxon>
    </lineage>
</organism>
<evidence type="ECO:0000256" key="1">
    <source>
        <dbReference type="SAM" id="MobiDB-lite"/>
    </source>
</evidence>
<reference evidence="2" key="3">
    <citation type="submission" date="2022-06" db="UniProtKB">
        <authorList>
            <consortium name="EnsemblPlants"/>
        </authorList>
    </citation>
    <scope>IDENTIFICATION</scope>
</reference>
<protein>
    <submittedName>
        <fullName evidence="2">Uncharacterized protein</fullName>
    </submittedName>
</protein>
<evidence type="ECO:0000313" key="3">
    <source>
        <dbReference type="Proteomes" id="UP000015106"/>
    </source>
</evidence>
<reference evidence="3" key="1">
    <citation type="journal article" date="2013" name="Nature">
        <title>Draft genome of the wheat A-genome progenitor Triticum urartu.</title>
        <authorList>
            <person name="Ling H.Q."/>
            <person name="Zhao S."/>
            <person name="Liu D."/>
            <person name="Wang J."/>
            <person name="Sun H."/>
            <person name="Zhang C."/>
            <person name="Fan H."/>
            <person name="Li D."/>
            <person name="Dong L."/>
            <person name="Tao Y."/>
            <person name="Gao C."/>
            <person name="Wu H."/>
            <person name="Li Y."/>
            <person name="Cui Y."/>
            <person name="Guo X."/>
            <person name="Zheng S."/>
            <person name="Wang B."/>
            <person name="Yu K."/>
            <person name="Liang Q."/>
            <person name="Yang W."/>
            <person name="Lou X."/>
            <person name="Chen J."/>
            <person name="Feng M."/>
            <person name="Jian J."/>
            <person name="Zhang X."/>
            <person name="Luo G."/>
            <person name="Jiang Y."/>
            <person name="Liu J."/>
            <person name="Wang Z."/>
            <person name="Sha Y."/>
            <person name="Zhang B."/>
            <person name="Wu H."/>
            <person name="Tang D."/>
            <person name="Shen Q."/>
            <person name="Xue P."/>
            <person name="Zou S."/>
            <person name="Wang X."/>
            <person name="Liu X."/>
            <person name="Wang F."/>
            <person name="Yang Y."/>
            <person name="An X."/>
            <person name="Dong Z."/>
            <person name="Zhang K."/>
            <person name="Zhang X."/>
            <person name="Luo M.C."/>
            <person name="Dvorak J."/>
            <person name="Tong Y."/>
            <person name="Wang J."/>
            <person name="Yang H."/>
            <person name="Li Z."/>
            <person name="Wang D."/>
            <person name="Zhang A."/>
            <person name="Wang J."/>
        </authorList>
    </citation>
    <scope>NUCLEOTIDE SEQUENCE</scope>
    <source>
        <strain evidence="3">cv. G1812</strain>
    </source>
</reference>
<feature type="region of interest" description="Disordered" evidence="1">
    <location>
        <begin position="37"/>
        <end position="63"/>
    </location>
</feature>
<proteinExistence type="predicted"/>
<reference evidence="2" key="2">
    <citation type="submission" date="2018-03" db="EMBL/GenBank/DDBJ databases">
        <title>The Triticum urartu genome reveals the dynamic nature of wheat genome evolution.</title>
        <authorList>
            <person name="Ling H."/>
            <person name="Ma B."/>
            <person name="Shi X."/>
            <person name="Liu H."/>
            <person name="Dong L."/>
            <person name="Sun H."/>
            <person name="Cao Y."/>
            <person name="Gao Q."/>
            <person name="Zheng S."/>
            <person name="Li Y."/>
            <person name="Yu Y."/>
            <person name="Du H."/>
            <person name="Qi M."/>
            <person name="Li Y."/>
            <person name="Yu H."/>
            <person name="Cui Y."/>
            <person name="Wang N."/>
            <person name="Chen C."/>
            <person name="Wu H."/>
            <person name="Zhao Y."/>
            <person name="Zhang J."/>
            <person name="Li Y."/>
            <person name="Zhou W."/>
            <person name="Zhang B."/>
            <person name="Hu W."/>
            <person name="Eijk M."/>
            <person name="Tang J."/>
            <person name="Witsenboer H."/>
            <person name="Zhao S."/>
            <person name="Li Z."/>
            <person name="Zhang A."/>
            <person name="Wang D."/>
            <person name="Liang C."/>
        </authorList>
    </citation>
    <scope>NUCLEOTIDE SEQUENCE [LARGE SCALE GENOMIC DNA]</scope>
    <source>
        <strain evidence="2">cv. G1812</strain>
    </source>
</reference>
<dbReference type="Proteomes" id="UP000015106">
    <property type="component" value="Chromosome 6"/>
</dbReference>
<evidence type="ECO:0000313" key="2">
    <source>
        <dbReference type="EnsemblPlants" id="TuG1812G0300005108.01.T01.cds423478"/>
    </source>
</evidence>
<accession>A0A8R7Q004</accession>